<dbReference type="InterPro" id="IPR017658">
    <property type="entry name" value="HhH-GPD_base_excis"/>
</dbReference>
<reference evidence="2" key="1">
    <citation type="journal article" date="2019" name="Int. J. Syst. Evol. Microbiol.">
        <title>The Global Catalogue of Microorganisms (GCM) 10K type strain sequencing project: providing services to taxonomists for standard genome sequencing and annotation.</title>
        <authorList>
            <consortium name="The Broad Institute Genomics Platform"/>
            <consortium name="The Broad Institute Genome Sequencing Center for Infectious Disease"/>
            <person name="Wu L."/>
            <person name="Ma J."/>
        </authorList>
    </citation>
    <scope>NUCLEOTIDE SEQUENCE [LARGE SCALE GENOMIC DNA]</scope>
    <source>
        <strain evidence="2">JCM 18302</strain>
    </source>
</reference>
<proteinExistence type="predicted"/>
<evidence type="ECO:0000313" key="1">
    <source>
        <dbReference type="EMBL" id="GAA5115901.1"/>
    </source>
</evidence>
<name>A0ABP9NEA6_9PSEU</name>
<evidence type="ECO:0000313" key="2">
    <source>
        <dbReference type="Proteomes" id="UP001500804"/>
    </source>
</evidence>
<sequence>MRVRAALDGSRRPWRRYPPVVALCLAQDADADALLDRDPLALLIGMLLDQQFPMERAFAGPALIAQRLGVTVLDARELAAYDPEALVQVFRGPPAVHRYPGSMAGRVQALAAAVVEQYDGGASRLWSGVEDGRELFRRLAALPGYGTQKAQIFTALLGKQRGVTPPGWREAAGGYGEEGVHRSVADVVDAASLAQVREYKQAKKAAMKSGAKAGG</sequence>
<dbReference type="EMBL" id="BAABJO010000005">
    <property type="protein sequence ID" value="GAA5115901.1"/>
    <property type="molecule type" value="Genomic_DNA"/>
</dbReference>
<organism evidence="1 2">
    <name type="scientific">Pseudonocardia adelaidensis</name>
    <dbReference type="NCBI Taxonomy" id="648754"/>
    <lineage>
        <taxon>Bacteria</taxon>
        <taxon>Bacillati</taxon>
        <taxon>Actinomycetota</taxon>
        <taxon>Actinomycetes</taxon>
        <taxon>Pseudonocardiales</taxon>
        <taxon>Pseudonocardiaceae</taxon>
        <taxon>Pseudonocardia</taxon>
    </lineage>
</organism>
<dbReference type="NCBIfam" id="TIGR03252">
    <property type="entry name" value="HhH-GPD-type base excision DNA repair protein"/>
    <property type="match status" value="1"/>
</dbReference>
<dbReference type="SUPFAM" id="SSF48150">
    <property type="entry name" value="DNA-glycosylase"/>
    <property type="match status" value="1"/>
</dbReference>
<accession>A0ABP9NEA6</accession>
<dbReference type="Proteomes" id="UP001500804">
    <property type="component" value="Unassembled WGS sequence"/>
</dbReference>
<comment type="caution">
    <text evidence="1">The sequence shown here is derived from an EMBL/GenBank/DDBJ whole genome shotgun (WGS) entry which is preliminary data.</text>
</comment>
<keyword evidence="2" id="KW-1185">Reference proteome</keyword>
<dbReference type="InterPro" id="IPR011257">
    <property type="entry name" value="DNA_glycosylase"/>
</dbReference>
<gene>
    <name evidence="1" type="ORF">GCM10023320_15380</name>
</gene>
<protein>
    <submittedName>
        <fullName evidence="1">HhH-GPD-type base excision DNA repair protein</fullName>
    </submittedName>
</protein>